<evidence type="ECO:0000259" key="7">
    <source>
        <dbReference type="Pfam" id="PF00441"/>
    </source>
</evidence>
<dbReference type="AlphaFoldDB" id="A0A932FWK0"/>
<evidence type="ECO:0000256" key="1">
    <source>
        <dbReference type="ARBA" id="ARBA00001974"/>
    </source>
</evidence>
<evidence type="ECO:0000256" key="4">
    <source>
        <dbReference type="ARBA" id="ARBA00022827"/>
    </source>
</evidence>
<dbReference type="SUPFAM" id="SSF56645">
    <property type="entry name" value="Acyl-CoA dehydrogenase NM domain-like"/>
    <property type="match status" value="1"/>
</dbReference>
<name>A0A932FWK0_UNCTE</name>
<dbReference type="PANTHER" id="PTHR43292:SF4">
    <property type="entry name" value="ACYL-COA DEHYDROGENASE FADE34"/>
    <property type="match status" value="1"/>
</dbReference>
<evidence type="ECO:0000259" key="9">
    <source>
        <dbReference type="Pfam" id="PF02771"/>
    </source>
</evidence>
<organism evidence="10 11">
    <name type="scientific">Tectimicrobiota bacterium</name>
    <dbReference type="NCBI Taxonomy" id="2528274"/>
    <lineage>
        <taxon>Bacteria</taxon>
        <taxon>Pseudomonadati</taxon>
        <taxon>Nitrospinota/Tectimicrobiota group</taxon>
        <taxon>Candidatus Tectimicrobiota</taxon>
    </lineage>
</organism>
<dbReference type="GO" id="GO:0005886">
    <property type="term" value="C:plasma membrane"/>
    <property type="evidence" value="ECO:0007669"/>
    <property type="project" value="TreeGrafter"/>
</dbReference>
<dbReference type="InterPro" id="IPR006091">
    <property type="entry name" value="Acyl-CoA_Oxase/DH_mid-dom"/>
</dbReference>
<feature type="domain" description="Acyl-CoA oxidase/dehydrogenase middle" evidence="8">
    <location>
        <begin position="130"/>
        <end position="224"/>
    </location>
</feature>
<feature type="domain" description="Acyl-CoA dehydrogenase/oxidase N-terminal" evidence="9">
    <location>
        <begin position="6"/>
        <end position="125"/>
    </location>
</feature>
<evidence type="ECO:0000256" key="5">
    <source>
        <dbReference type="ARBA" id="ARBA00023002"/>
    </source>
</evidence>
<dbReference type="Gene3D" id="2.40.110.10">
    <property type="entry name" value="Butyryl-CoA Dehydrogenase, subunit A, domain 2"/>
    <property type="match status" value="1"/>
</dbReference>
<dbReference type="InterPro" id="IPR037069">
    <property type="entry name" value="AcylCoA_DH/ox_N_sf"/>
</dbReference>
<evidence type="ECO:0000313" key="10">
    <source>
        <dbReference type="EMBL" id="MBI2877890.1"/>
    </source>
</evidence>
<dbReference type="PANTHER" id="PTHR43292">
    <property type="entry name" value="ACYL-COA DEHYDROGENASE"/>
    <property type="match status" value="1"/>
</dbReference>
<dbReference type="GO" id="GO:0050660">
    <property type="term" value="F:flavin adenine dinucleotide binding"/>
    <property type="evidence" value="ECO:0007669"/>
    <property type="project" value="InterPro"/>
</dbReference>
<comment type="similarity">
    <text evidence="2 6">Belongs to the acyl-CoA dehydrogenase family.</text>
</comment>
<dbReference type="GO" id="GO:0016627">
    <property type="term" value="F:oxidoreductase activity, acting on the CH-CH group of donors"/>
    <property type="evidence" value="ECO:0007669"/>
    <property type="project" value="InterPro"/>
</dbReference>
<dbReference type="Gene3D" id="1.10.540.10">
    <property type="entry name" value="Acyl-CoA dehydrogenase/oxidase, N-terminal domain"/>
    <property type="match status" value="1"/>
</dbReference>
<reference evidence="10" key="1">
    <citation type="submission" date="2020-07" db="EMBL/GenBank/DDBJ databases">
        <title>Huge and variable diversity of episymbiotic CPR bacteria and DPANN archaea in groundwater ecosystems.</title>
        <authorList>
            <person name="He C.Y."/>
            <person name="Keren R."/>
            <person name="Whittaker M."/>
            <person name="Farag I.F."/>
            <person name="Doudna J."/>
            <person name="Cate J.H.D."/>
            <person name="Banfield J.F."/>
        </authorList>
    </citation>
    <scope>NUCLEOTIDE SEQUENCE</scope>
    <source>
        <strain evidence="10">NC_groundwater_672_Ag_B-0.1um_62_36</strain>
    </source>
</reference>
<evidence type="ECO:0000259" key="8">
    <source>
        <dbReference type="Pfam" id="PF02770"/>
    </source>
</evidence>
<protein>
    <submittedName>
        <fullName evidence="10">Acyl-CoA dehydrogenase family protein</fullName>
    </submittedName>
</protein>
<keyword evidence="4 6" id="KW-0274">FAD</keyword>
<dbReference type="InterPro" id="IPR046373">
    <property type="entry name" value="Acyl-CoA_Oxase/DH_mid-dom_sf"/>
</dbReference>
<dbReference type="Proteomes" id="UP000769766">
    <property type="component" value="Unassembled WGS sequence"/>
</dbReference>
<evidence type="ECO:0000256" key="6">
    <source>
        <dbReference type="RuleBase" id="RU362125"/>
    </source>
</evidence>
<dbReference type="InterPro" id="IPR009075">
    <property type="entry name" value="AcylCo_DH/oxidase_C"/>
</dbReference>
<feature type="domain" description="Acyl-CoA dehydrogenase/oxidase C-terminal" evidence="7">
    <location>
        <begin position="236"/>
        <end position="393"/>
    </location>
</feature>
<dbReference type="Pfam" id="PF02770">
    <property type="entry name" value="Acyl-CoA_dh_M"/>
    <property type="match status" value="1"/>
</dbReference>
<dbReference type="SUPFAM" id="SSF47203">
    <property type="entry name" value="Acyl-CoA dehydrogenase C-terminal domain-like"/>
    <property type="match status" value="1"/>
</dbReference>
<sequence>MDFRFTSEQEAFREGFVSWLEKNLPGDWDPSRHRNYDSAEEWAQAYKAFQRRLCEGGYAALHYPKAYGGQGRTLMEEVMVLQLLASSCQELRTPGVVTHGMAVPTIFTCGNEEQKQTFLPKIFDGTHIWCQGFSEPNAGSDVANVSTRAVREGDHYLINGQKVWTSFAHMADYCILLVRTDPNAPKHKGLSYLLLDMKAPGVEVRPIPQITGEAEFNEIYLEDVRVPVEMLLGQEGQGWQIALTTLMFERVTGDAVMAAFYLKNIEKMIEMARRSQRSGRPVLEDPIFRQQLGQAYVEVMVLKYHGLRNLSHQLQGGIPGPEGSIGKLLWSEPNQRITEAALAMQGPNGQILEGSPWSVQEGYWQYHFLRSKGNTIEAGTSEVQRNIIGERVLGLPKDISRAARQR</sequence>
<dbReference type="InterPro" id="IPR009100">
    <property type="entry name" value="AcylCoA_DH/oxidase_NM_dom_sf"/>
</dbReference>
<dbReference type="InterPro" id="IPR036250">
    <property type="entry name" value="AcylCo_DH-like_C"/>
</dbReference>
<comment type="cofactor">
    <cofactor evidence="1 6">
        <name>FAD</name>
        <dbReference type="ChEBI" id="CHEBI:57692"/>
    </cofactor>
</comment>
<dbReference type="Gene3D" id="1.20.140.10">
    <property type="entry name" value="Butyryl-CoA Dehydrogenase, subunit A, domain 3"/>
    <property type="match status" value="1"/>
</dbReference>
<gene>
    <name evidence="10" type="ORF">HYY20_13525</name>
</gene>
<proteinExistence type="inferred from homology"/>
<dbReference type="Pfam" id="PF00441">
    <property type="entry name" value="Acyl-CoA_dh_1"/>
    <property type="match status" value="1"/>
</dbReference>
<keyword evidence="5 6" id="KW-0560">Oxidoreductase</keyword>
<keyword evidence="3 6" id="KW-0285">Flavoprotein</keyword>
<comment type="caution">
    <text evidence="10">The sequence shown here is derived from an EMBL/GenBank/DDBJ whole genome shotgun (WGS) entry which is preliminary data.</text>
</comment>
<accession>A0A932FWK0</accession>
<dbReference type="InterPro" id="IPR013786">
    <property type="entry name" value="AcylCoA_DH/ox_N"/>
</dbReference>
<dbReference type="FunFam" id="2.40.110.10:FF:000011">
    <property type="entry name" value="Acyl-CoA dehydrogenase FadE34"/>
    <property type="match status" value="1"/>
</dbReference>
<evidence type="ECO:0000313" key="11">
    <source>
        <dbReference type="Proteomes" id="UP000769766"/>
    </source>
</evidence>
<evidence type="ECO:0000256" key="3">
    <source>
        <dbReference type="ARBA" id="ARBA00022630"/>
    </source>
</evidence>
<evidence type="ECO:0000256" key="2">
    <source>
        <dbReference type="ARBA" id="ARBA00009347"/>
    </source>
</evidence>
<dbReference type="InterPro" id="IPR052161">
    <property type="entry name" value="Mycobact_Acyl-CoA_DH"/>
</dbReference>
<dbReference type="Pfam" id="PF02771">
    <property type="entry name" value="Acyl-CoA_dh_N"/>
    <property type="match status" value="1"/>
</dbReference>
<dbReference type="EMBL" id="JACPRF010000412">
    <property type="protein sequence ID" value="MBI2877890.1"/>
    <property type="molecule type" value="Genomic_DNA"/>
</dbReference>